<comment type="caution">
    <text evidence="3">The sequence shown here is derived from an EMBL/GenBank/DDBJ whole genome shotgun (WGS) entry which is preliminary data.</text>
</comment>
<evidence type="ECO:0000259" key="2">
    <source>
        <dbReference type="PROSITE" id="PS50975"/>
    </source>
</evidence>
<evidence type="ECO:0000313" key="3">
    <source>
        <dbReference type="EMBL" id="OGY39988.1"/>
    </source>
</evidence>
<feature type="domain" description="ATP-grasp" evidence="2">
    <location>
        <begin position="128"/>
        <end position="317"/>
    </location>
</feature>
<dbReference type="GO" id="GO:0009432">
    <property type="term" value="P:SOS response"/>
    <property type="evidence" value="ECO:0007669"/>
    <property type="project" value="TreeGrafter"/>
</dbReference>
<dbReference type="GO" id="GO:0046872">
    <property type="term" value="F:metal ion binding"/>
    <property type="evidence" value="ECO:0007669"/>
    <property type="project" value="InterPro"/>
</dbReference>
<dbReference type="GO" id="GO:0005524">
    <property type="term" value="F:ATP binding"/>
    <property type="evidence" value="ECO:0007669"/>
    <property type="project" value="UniProtKB-UniRule"/>
</dbReference>
<dbReference type="AlphaFoldDB" id="A0A1G1XJ04"/>
<accession>A0A1G1XJ04</accession>
<dbReference type="PANTHER" id="PTHR21621">
    <property type="entry name" value="RIBOSOMAL PROTEIN S6 MODIFICATION PROTEIN"/>
    <property type="match status" value="1"/>
</dbReference>
<dbReference type="PANTHER" id="PTHR21621:SF0">
    <property type="entry name" value="BETA-CITRYLGLUTAMATE SYNTHASE B-RELATED"/>
    <property type="match status" value="1"/>
</dbReference>
<organism evidence="3 4">
    <name type="scientific">Candidatus Brennerbacteria bacterium RIFOXYD1_FULL_41_16</name>
    <dbReference type="NCBI Taxonomy" id="1797529"/>
    <lineage>
        <taxon>Bacteria</taxon>
        <taxon>Candidatus Brenneribacteriota</taxon>
    </lineage>
</organism>
<evidence type="ECO:0000313" key="4">
    <source>
        <dbReference type="Proteomes" id="UP000178570"/>
    </source>
</evidence>
<name>A0A1G1XJ04_9BACT</name>
<dbReference type="InterPro" id="IPR011761">
    <property type="entry name" value="ATP-grasp"/>
</dbReference>
<dbReference type="EMBL" id="MHHY01000012">
    <property type="protein sequence ID" value="OGY39988.1"/>
    <property type="molecule type" value="Genomic_DNA"/>
</dbReference>
<proteinExistence type="predicted"/>
<evidence type="ECO:0000256" key="1">
    <source>
        <dbReference type="PROSITE-ProRule" id="PRU00409"/>
    </source>
</evidence>
<dbReference type="STRING" id="1797529.A2570_00660"/>
<keyword evidence="1" id="KW-0067">ATP-binding</keyword>
<sequence length="326" mass="37432">MACLIWSCEEDSTVDWFVGRYLNHSEIAWFRFDVERFPEMITVDLGVNHCKIHFSSSKTISADEINFVWYRKPRPSEFRVLRPTPESISYIRDEAAWALTMVHKKLSHAIWMNLPDLNLRAGDKIRQLEIAEQVGFRCPKTIVTNDASSAIDFATDYGGQLVVKPVHKGSLGLKFVKKVFYTTILSAEQIQSRAVAISICPLIFQEPIPKLFELRVVVVGDDCHAVRLDSQERSETIVDWRRSPGLVRHSIFSLPEWVSDKCVRLVRQEGLLFSAFDFIVTPEGGYVFLEHNPNGQFAWLEEFTGIPIGQSLMKLFENYDIRMRGV</sequence>
<dbReference type="Gene3D" id="3.30.470.20">
    <property type="entry name" value="ATP-grasp fold, B domain"/>
    <property type="match status" value="1"/>
</dbReference>
<dbReference type="SUPFAM" id="SSF56059">
    <property type="entry name" value="Glutathione synthetase ATP-binding domain-like"/>
    <property type="match status" value="1"/>
</dbReference>
<protein>
    <recommendedName>
        <fullName evidence="2">ATP-grasp domain-containing protein</fullName>
    </recommendedName>
</protein>
<gene>
    <name evidence="3" type="ORF">A2570_00660</name>
</gene>
<dbReference type="PROSITE" id="PS50975">
    <property type="entry name" value="ATP_GRASP"/>
    <property type="match status" value="1"/>
</dbReference>
<dbReference type="Proteomes" id="UP000178570">
    <property type="component" value="Unassembled WGS sequence"/>
</dbReference>
<reference evidence="3 4" key="1">
    <citation type="journal article" date="2016" name="Nat. Commun.">
        <title>Thousands of microbial genomes shed light on interconnected biogeochemical processes in an aquifer system.</title>
        <authorList>
            <person name="Anantharaman K."/>
            <person name="Brown C.T."/>
            <person name="Hug L.A."/>
            <person name="Sharon I."/>
            <person name="Castelle C.J."/>
            <person name="Probst A.J."/>
            <person name="Thomas B.C."/>
            <person name="Singh A."/>
            <person name="Wilkins M.J."/>
            <person name="Karaoz U."/>
            <person name="Brodie E.L."/>
            <person name="Williams K.H."/>
            <person name="Hubbard S.S."/>
            <person name="Banfield J.F."/>
        </authorList>
    </citation>
    <scope>NUCLEOTIDE SEQUENCE [LARGE SCALE GENOMIC DNA]</scope>
</reference>
<dbReference type="GO" id="GO:0005737">
    <property type="term" value="C:cytoplasm"/>
    <property type="evidence" value="ECO:0007669"/>
    <property type="project" value="TreeGrafter"/>
</dbReference>
<keyword evidence="1" id="KW-0547">Nucleotide-binding</keyword>
<dbReference type="GO" id="GO:0018169">
    <property type="term" value="F:ribosomal S6-glutamic acid ligase activity"/>
    <property type="evidence" value="ECO:0007669"/>
    <property type="project" value="TreeGrafter"/>
</dbReference>